<gene>
    <name evidence="1" type="ORF">BM536_037700</name>
</gene>
<accession>A0A1V6MHU1</accession>
<organism evidence="1 2">
    <name type="scientific">Streptomyces phaeoluteigriseus</name>
    <dbReference type="NCBI Taxonomy" id="114686"/>
    <lineage>
        <taxon>Bacteria</taxon>
        <taxon>Bacillati</taxon>
        <taxon>Actinomycetota</taxon>
        <taxon>Actinomycetes</taxon>
        <taxon>Kitasatosporales</taxon>
        <taxon>Streptomycetaceae</taxon>
        <taxon>Streptomyces</taxon>
        <taxon>Streptomyces aurantiacus group</taxon>
    </lineage>
</organism>
<sequence>MDHTITWLKDGRPAVITTAPYEIYEEDEARLQYWQQHDPRLQVARGHGWYGYDTTQIVLWRTDRITAVAAVQKTGD</sequence>
<proteinExistence type="predicted"/>
<dbReference type="AlphaFoldDB" id="A0A1V6MHU1"/>
<dbReference type="Proteomes" id="UP000184286">
    <property type="component" value="Unassembled WGS sequence"/>
</dbReference>
<dbReference type="EMBL" id="MPOH02000045">
    <property type="protein sequence ID" value="OQD51852.1"/>
    <property type="molecule type" value="Genomic_DNA"/>
</dbReference>
<evidence type="ECO:0000313" key="1">
    <source>
        <dbReference type="EMBL" id="OQD51852.1"/>
    </source>
</evidence>
<protein>
    <submittedName>
        <fullName evidence="1">Uncharacterized protein</fullName>
    </submittedName>
</protein>
<comment type="caution">
    <text evidence="1">The sequence shown here is derived from an EMBL/GenBank/DDBJ whole genome shotgun (WGS) entry which is preliminary data.</text>
</comment>
<reference evidence="1 2" key="2">
    <citation type="submission" date="2017-02" db="EMBL/GenBank/DDBJ databases">
        <title>Draft genome sequence of Streptomyces phaeoluteigriseus type strain DSM41896.</title>
        <authorList>
            <person name="Salih T.S."/>
            <person name="Algora Gallardo L."/>
            <person name="Melo Santos T."/>
            <person name="Filgueira Martinez S."/>
            <person name="Herron P.R."/>
        </authorList>
    </citation>
    <scope>NUCLEOTIDE SEQUENCE [LARGE SCALE GENOMIC DNA]</scope>
    <source>
        <strain evidence="1 2">DSM 41896</strain>
    </source>
</reference>
<name>A0A1V6MHU1_9ACTN</name>
<reference evidence="2" key="1">
    <citation type="submission" date="2016-11" db="EMBL/GenBank/DDBJ databases">
        <authorList>
            <person name="Schniete J.K."/>
            <person name="Salih T."/>
            <person name="Algora Gallardo L."/>
            <person name="Martinez Fernandez S."/>
            <person name="Herron P.R."/>
        </authorList>
    </citation>
    <scope>NUCLEOTIDE SEQUENCE [LARGE SCALE GENOMIC DNA]</scope>
    <source>
        <strain evidence="2">DSM 41896</strain>
    </source>
</reference>
<evidence type="ECO:0000313" key="2">
    <source>
        <dbReference type="Proteomes" id="UP000184286"/>
    </source>
</evidence>